<evidence type="ECO:0000256" key="5">
    <source>
        <dbReference type="SAM" id="Phobius"/>
    </source>
</evidence>
<evidence type="ECO:0000256" key="1">
    <source>
        <dbReference type="ARBA" id="ARBA00004651"/>
    </source>
</evidence>
<keyword evidence="4 5" id="KW-0472">Membrane</keyword>
<feature type="transmembrane region" description="Helical" evidence="5">
    <location>
        <begin position="79"/>
        <end position="101"/>
    </location>
</feature>
<evidence type="ECO:0000256" key="4">
    <source>
        <dbReference type="ARBA" id="ARBA00023136"/>
    </source>
</evidence>
<dbReference type="PANTHER" id="PTHR23542">
    <property type="match status" value="1"/>
</dbReference>
<feature type="domain" description="Major facilitator superfamily (MFS) profile" evidence="6">
    <location>
        <begin position="214"/>
        <end position="418"/>
    </location>
</feature>
<dbReference type="Gene3D" id="1.20.1250.20">
    <property type="entry name" value="MFS general substrate transporter like domains"/>
    <property type="match status" value="2"/>
</dbReference>
<feature type="transmembrane region" description="Helical" evidence="5">
    <location>
        <begin position="246"/>
        <end position="268"/>
    </location>
</feature>
<evidence type="ECO:0000313" key="7">
    <source>
        <dbReference type="EMBL" id="WUS61507.1"/>
    </source>
</evidence>
<feature type="transmembrane region" description="Helical" evidence="5">
    <location>
        <begin position="147"/>
        <end position="166"/>
    </location>
</feature>
<dbReference type="PROSITE" id="PS50850">
    <property type="entry name" value="MFS"/>
    <property type="match status" value="1"/>
</dbReference>
<sequence length="418" mass="41948">MLSSYRQIFTAPGSLAFSSTGFVARLPISMTGIGIVTMLAELRGSWGLAGAVSAVLALAAAVAGPQVSRLVDRYGQRRVALPATAVTLAAATGLLLSARLGAPDWTLFVWAAAMGGMPSTGAMVRARWAHLYRAEGPKLHTAYSLEAVVDEICFIVGPILSIGLATTVFPEAGVLLAGVFLAVGIALFTAQRGTEPPLHPEAHHGGGSAIRNSGLQVLVLTFVATGAIFGSVEVVTVAFAKAQGHVTSSSLVLAVYALGSCLAGVVFGTLKLKGSMARRFILGVAVMAVSMVPLVIVGQTVAGTAGMLAIGGALFLAGTSISPTLITAMALVEKLVPAAQLTEGMTWTTTGLALGVALGSSTAGWVVDAAGAPAGYWVPVAAAVFGALTALAGLGRLHAGLPAAGSGEGAPQTVDLGR</sequence>
<dbReference type="Pfam" id="PF07690">
    <property type="entry name" value="MFS_1"/>
    <property type="match status" value="1"/>
</dbReference>
<keyword evidence="3 5" id="KW-1133">Transmembrane helix</keyword>
<protein>
    <submittedName>
        <fullName evidence="7">MFS transporter</fullName>
    </submittedName>
</protein>
<feature type="transmembrane region" description="Helical" evidence="5">
    <location>
        <begin position="46"/>
        <end position="67"/>
    </location>
</feature>
<feature type="transmembrane region" description="Helical" evidence="5">
    <location>
        <begin position="172"/>
        <end position="190"/>
    </location>
</feature>
<accession>A0ABZ1WKR5</accession>
<evidence type="ECO:0000256" key="3">
    <source>
        <dbReference type="ARBA" id="ARBA00022989"/>
    </source>
</evidence>
<feature type="transmembrane region" description="Helical" evidence="5">
    <location>
        <begin position="373"/>
        <end position="394"/>
    </location>
</feature>
<reference evidence="7 8" key="1">
    <citation type="submission" date="2022-10" db="EMBL/GenBank/DDBJ databases">
        <title>The complete genomes of actinobacterial strains from the NBC collection.</title>
        <authorList>
            <person name="Joergensen T.S."/>
            <person name="Alvarez Arevalo M."/>
            <person name="Sterndorff E.B."/>
            <person name="Faurdal D."/>
            <person name="Vuksanovic O."/>
            <person name="Mourched A.-S."/>
            <person name="Charusanti P."/>
            <person name="Shaw S."/>
            <person name="Blin K."/>
            <person name="Weber T."/>
        </authorList>
    </citation>
    <scope>NUCLEOTIDE SEQUENCE [LARGE SCALE GENOMIC DNA]</scope>
    <source>
        <strain evidence="7 8">NBC_01247</strain>
    </source>
</reference>
<dbReference type="EMBL" id="CP108482">
    <property type="protein sequence ID" value="WUS61507.1"/>
    <property type="molecule type" value="Genomic_DNA"/>
</dbReference>
<feature type="transmembrane region" description="Helical" evidence="5">
    <location>
        <begin position="21"/>
        <end position="40"/>
    </location>
</feature>
<keyword evidence="2 5" id="KW-0812">Transmembrane</keyword>
<evidence type="ECO:0000259" key="6">
    <source>
        <dbReference type="PROSITE" id="PS50850"/>
    </source>
</evidence>
<keyword evidence="8" id="KW-1185">Reference proteome</keyword>
<feature type="transmembrane region" description="Helical" evidence="5">
    <location>
        <begin position="280"/>
        <end position="302"/>
    </location>
</feature>
<dbReference type="Proteomes" id="UP001432014">
    <property type="component" value="Chromosome"/>
</dbReference>
<name>A0ABZ1WKR5_9ACTN</name>
<dbReference type="RefSeq" id="WP_329501316.1">
    <property type="nucleotide sequence ID" value="NZ_CP108460.1"/>
</dbReference>
<feature type="transmembrane region" description="Helical" evidence="5">
    <location>
        <begin position="308"/>
        <end position="332"/>
    </location>
</feature>
<dbReference type="SUPFAM" id="SSF103473">
    <property type="entry name" value="MFS general substrate transporter"/>
    <property type="match status" value="1"/>
</dbReference>
<feature type="transmembrane region" description="Helical" evidence="5">
    <location>
        <begin position="107"/>
        <end position="126"/>
    </location>
</feature>
<dbReference type="InterPro" id="IPR011701">
    <property type="entry name" value="MFS"/>
</dbReference>
<dbReference type="InterPro" id="IPR036259">
    <property type="entry name" value="MFS_trans_sf"/>
</dbReference>
<feature type="transmembrane region" description="Helical" evidence="5">
    <location>
        <begin position="217"/>
        <end position="240"/>
    </location>
</feature>
<organism evidence="7 8">
    <name type="scientific">Kitasatospora herbaricolor</name>
    <dbReference type="NCBI Taxonomy" id="68217"/>
    <lineage>
        <taxon>Bacteria</taxon>
        <taxon>Bacillati</taxon>
        <taxon>Actinomycetota</taxon>
        <taxon>Actinomycetes</taxon>
        <taxon>Kitasatosporales</taxon>
        <taxon>Streptomycetaceae</taxon>
        <taxon>Kitasatospora</taxon>
    </lineage>
</organism>
<evidence type="ECO:0000313" key="8">
    <source>
        <dbReference type="Proteomes" id="UP001432014"/>
    </source>
</evidence>
<dbReference type="InterPro" id="IPR020846">
    <property type="entry name" value="MFS_dom"/>
</dbReference>
<comment type="subcellular location">
    <subcellularLocation>
        <location evidence="1">Cell membrane</location>
        <topology evidence="1">Multi-pass membrane protein</topology>
    </subcellularLocation>
</comment>
<feature type="transmembrane region" description="Helical" evidence="5">
    <location>
        <begin position="344"/>
        <end position="367"/>
    </location>
</feature>
<evidence type="ECO:0000256" key="2">
    <source>
        <dbReference type="ARBA" id="ARBA00022692"/>
    </source>
</evidence>
<dbReference type="PANTHER" id="PTHR23542:SF1">
    <property type="entry name" value="MAJOR FACILITATOR SUPERFAMILY (MFS) PROFILE DOMAIN-CONTAINING PROTEIN"/>
    <property type="match status" value="1"/>
</dbReference>
<proteinExistence type="predicted"/>
<gene>
    <name evidence="7" type="ORF">OG469_14185</name>
</gene>